<evidence type="ECO:0000256" key="5">
    <source>
        <dbReference type="SAM" id="MobiDB-lite"/>
    </source>
</evidence>
<evidence type="ECO:0000313" key="8">
    <source>
        <dbReference type="Proteomes" id="UP001596074"/>
    </source>
</evidence>
<feature type="region of interest" description="Disordered" evidence="5">
    <location>
        <begin position="42"/>
        <end position="72"/>
    </location>
</feature>
<dbReference type="EMBL" id="JBHSON010000021">
    <property type="protein sequence ID" value="MFC5747338.1"/>
    <property type="molecule type" value="Genomic_DNA"/>
</dbReference>
<evidence type="ECO:0000259" key="6">
    <source>
        <dbReference type="Pfam" id="PF13473"/>
    </source>
</evidence>
<gene>
    <name evidence="7" type="ORF">ACFPZN_17050</name>
</gene>
<dbReference type="RefSeq" id="WP_378282957.1">
    <property type="nucleotide sequence ID" value="NZ_JBHSON010000021.1"/>
</dbReference>
<reference evidence="8" key="1">
    <citation type="journal article" date="2019" name="Int. J. Syst. Evol. Microbiol.">
        <title>The Global Catalogue of Microorganisms (GCM) 10K type strain sequencing project: providing services to taxonomists for standard genome sequencing and annotation.</title>
        <authorList>
            <consortium name="The Broad Institute Genomics Platform"/>
            <consortium name="The Broad Institute Genome Sequencing Center for Infectious Disease"/>
            <person name="Wu L."/>
            <person name="Ma J."/>
        </authorList>
    </citation>
    <scope>NUCLEOTIDE SEQUENCE [LARGE SCALE GENOMIC DNA]</scope>
    <source>
        <strain evidence="8">KCTC 42087</strain>
    </source>
</reference>
<dbReference type="PANTHER" id="PTHR36507:SF1">
    <property type="entry name" value="BLL1555 PROTEIN"/>
    <property type="match status" value="1"/>
</dbReference>
<dbReference type="InterPro" id="IPR052721">
    <property type="entry name" value="ET_Amicyanin"/>
</dbReference>
<dbReference type="SUPFAM" id="SSF49503">
    <property type="entry name" value="Cupredoxins"/>
    <property type="match status" value="1"/>
</dbReference>
<protein>
    <submittedName>
        <fullName evidence="7">Cupredoxin domain-containing protein</fullName>
    </submittedName>
</protein>
<dbReference type="CDD" id="cd13921">
    <property type="entry name" value="Amicyanin"/>
    <property type="match status" value="1"/>
</dbReference>
<dbReference type="InterPro" id="IPR002386">
    <property type="entry name" value="Amicyanin/Pseudoazurin"/>
</dbReference>
<comment type="caution">
    <text evidence="7">The sequence shown here is derived from an EMBL/GenBank/DDBJ whole genome shotgun (WGS) entry which is preliminary data.</text>
</comment>
<comment type="subcellular location">
    <subcellularLocation>
        <location evidence="1">Periplasm</location>
    </subcellularLocation>
</comment>
<dbReference type="PANTHER" id="PTHR36507">
    <property type="entry name" value="BLL1555 PROTEIN"/>
    <property type="match status" value="1"/>
</dbReference>
<evidence type="ECO:0000256" key="4">
    <source>
        <dbReference type="ARBA" id="ARBA00022982"/>
    </source>
</evidence>
<proteinExistence type="predicted"/>
<dbReference type="InterPro" id="IPR028096">
    <property type="entry name" value="EfeO_Cupredoxin"/>
</dbReference>
<evidence type="ECO:0000256" key="3">
    <source>
        <dbReference type="ARBA" id="ARBA00022764"/>
    </source>
</evidence>
<keyword evidence="3" id="KW-0574">Periplasm</keyword>
<accession>A0ABW1A0Y8</accession>
<feature type="region of interest" description="Disordered" evidence="5">
    <location>
        <begin position="161"/>
        <end position="211"/>
    </location>
</feature>
<feature type="domain" description="EfeO-type cupredoxin-like" evidence="6">
    <location>
        <begin position="72"/>
        <end position="161"/>
    </location>
</feature>
<feature type="compositionally biased region" description="Low complexity" evidence="5">
    <location>
        <begin position="55"/>
        <end position="72"/>
    </location>
</feature>
<evidence type="ECO:0000313" key="7">
    <source>
        <dbReference type="EMBL" id="MFC5747338.1"/>
    </source>
</evidence>
<dbReference type="PRINTS" id="PR00155">
    <property type="entry name" value="AMICYANIN"/>
</dbReference>
<keyword evidence="4" id="KW-0249">Electron transport</keyword>
<dbReference type="Gene3D" id="2.60.40.420">
    <property type="entry name" value="Cupredoxins - blue copper proteins"/>
    <property type="match status" value="1"/>
</dbReference>
<keyword evidence="2" id="KW-0813">Transport</keyword>
<sequence length="326" mass="32994">MRQPPAPPAAARGRLALVVCAALAIALALLSLVGLTNRDESGGGLGASRPASQTGGLQQPAQAVPAAAPGGPAQSAAAEPIVIRMKNNTYSRSTLQVPAGQKVTWVNDDAAPHTVTTTSGPTKIDSGEIKQGESFSYTFSTPGTYAYYCAYHPDMKAGVTVTGGGSSPAPTASPTAAPTGHPTGHPTPGPTAGPTGAPTAPPPGGGTPCSPGAASEVLTVILQHVYAAHLQRSPSQQVADALALDAYVKTHTAWVQMIAESGVKGAQEFLKGLQPLLQHVYAAHLQRSPGEQVTDALALDSYLKSHTVLVQDMLKPGLDGLLGGGC</sequence>
<dbReference type="Proteomes" id="UP001596074">
    <property type="component" value="Unassembled WGS sequence"/>
</dbReference>
<dbReference type="Pfam" id="PF13473">
    <property type="entry name" value="Cupredoxin_1"/>
    <property type="match status" value="1"/>
</dbReference>
<feature type="compositionally biased region" description="Low complexity" evidence="5">
    <location>
        <begin position="167"/>
        <end position="184"/>
    </location>
</feature>
<name>A0ABW1A0Y8_9ACTN</name>
<keyword evidence="8" id="KW-1185">Reference proteome</keyword>
<dbReference type="InterPro" id="IPR035668">
    <property type="entry name" value="Amicyanin"/>
</dbReference>
<dbReference type="InterPro" id="IPR008972">
    <property type="entry name" value="Cupredoxin"/>
</dbReference>
<organism evidence="7 8">
    <name type="scientific">Actinomadura rugatobispora</name>
    <dbReference type="NCBI Taxonomy" id="1994"/>
    <lineage>
        <taxon>Bacteria</taxon>
        <taxon>Bacillati</taxon>
        <taxon>Actinomycetota</taxon>
        <taxon>Actinomycetes</taxon>
        <taxon>Streptosporangiales</taxon>
        <taxon>Thermomonosporaceae</taxon>
        <taxon>Actinomadura</taxon>
    </lineage>
</organism>
<evidence type="ECO:0000256" key="2">
    <source>
        <dbReference type="ARBA" id="ARBA00022448"/>
    </source>
</evidence>
<evidence type="ECO:0000256" key="1">
    <source>
        <dbReference type="ARBA" id="ARBA00004418"/>
    </source>
</evidence>